<evidence type="ECO:0000313" key="2">
    <source>
        <dbReference type="Proteomes" id="UP000275408"/>
    </source>
</evidence>
<dbReference type="EMBL" id="RCHS01001258">
    <property type="protein sequence ID" value="RMX54455.1"/>
    <property type="molecule type" value="Genomic_DNA"/>
</dbReference>
<gene>
    <name evidence="1" type="ORF">pdam_00025851</name>
</gene>
<keyword evidence="2" id="KW-1185">Reference proteome</keyword>
<accession>A0A3M6ULD0</accession>
<name>A0A3M6ULD0_POCDA</name>
<dbReference type="AlphaFoldDB" id="A0A3M6ULD0"/>
<proteinExistence type="predicted"/>
<organism evidence="1 2">
    <name type="scientific">Pocillopora damicornis</name>
    <name type="common">Cauliflower coral</name>
    <name type="synonym">Millepora damicornis</name>
    <dbReference type="NCBI Taxonomy" id="46731"/>
    <lineage>
        <taxon>Eukaryota</taxon>
        <taxon>Metazoa</taxon>
        <taxon>Cnidaria</taxon>
        <taxon>Anthozoa</taxon>
        <taxon>Hexacorallia</taxon>
        <taxon>Scleractinia</taxon>
        <taxon>Astrocoeniina</taxon>
        <taxon>Pocilloporidae</taxon>
        <taxon>Pocillopora</taxon>
    </lineage>
</organism>
<evidence type="ECO:0000313" key="1">
    <source>
        <dbReference type="EMBL" id="RMX54455.1"/>
    </source>
</evidence>
<sequence>MNDFTRNLNDHFKQHRTLYAEEKNIANKEKIEDRRGLWNAYSSPSAFYKTSKTLYISGTGGCDGSLTRDIMDDLLLVPTRNVHHSEKYKHVIEELEKSPEITRLVGHNLASAVIRSIKNNLIHLLQQPMLPLQ</sequence>
<protein>
    <submittedName>
        <fullName evidence="1">Uncharacterized protein</fullName>
    </submittedName>
</protein>
<comment type="caution">
    <text evidence="1">The sequence shown here is derived from an EMBL/GenBank/DDBJ whole genome shotgun (WGS) entry which is preliminary data.</text>
</comment>
<dbReference type="Proteomes" id="UP000275408">
    <property type="component" value="Unassembled WGS sequence"/>
</dbReference>
<reference evidence="1 2" key="1">
    <citation type="journal article" date="2018" name="Sci. Rep.">
        <title>Comparative analysis of the Pocillopora damicornis genome highlights role of immune system in coral evolution.</title>
        <authorList>
            <person name="Cunning R."/>
            <person name="Bay R.A."/>
            <person name="Gillette P."/>
            <person name="Baker A.C."/>
            <person name="Traylor-Knowles N."/>
        </authorList>
    </citation>
    <scope>NUCLEOTIDE SEQUENCE [LARGE SCALE GENOMIC DNA]</scope>
    <source>
        <strain evidence="1">RSMAS</strain>
        <tissue evidence="1">Whole animal</tissue>
    </source>
</reference>